<sequence length="1047" mass="121237">MNRNVHDSVLCFNSTRDSSVDSSKSGRHDCFEFDSNLKTMVTEKERRHAAESCCEILLQELDSREIYLQELKNTLFKRVEEAEYQMNKLIDLRNEETEEAQKASKMLRSSISRLKERFVAEKSELENKICAIQDTYEGRITELNNMLKQSEKSRENLITKFKTSEFTIQDLNKQIADSRKELSDSMHRIAHLQQINCDLSNELVKFKLTAQKASTRAENLAKQYNELRCKTEQANVNSLQTEKAVRMASERRASAENALAAAHQRADNLSMRNTQLEKELTMVKVRAEEQTKANEITVGKLKRRLMAIHSEASKWKKSHQEQKNIRDSDLEKTNEIIQSMIDERKYLESELTAAKNEIKEQLLSIEQLKRQAALDASDASTRLLAALSTGEEGVATALELKQCIETQLQPELESVRLQCKNLESELMKSNIKCEQLQENLIKANETIEETKTSQIKQSDNFQSELNLLREQISEAKEQLIIKSKLLEKAENQVELYKSELNDLRISKDNKRASTEDELINLTKQLNELKTCHDIVQKQTHTNQRIISKLKLARDNALNGMGKLQVELKDTRENYERQLKQQLEEIVHIRQKCKQTEAKLQETNVKYENLLAESNNQLCFNQNIVKQLEATMNDQNAQMLKFKEMELKITELKNSLNESEIRLKAANNLKELNDQSYSELETRFNQLQVRLNERELLVKHLEDEIQMKTRLLEEKSKEYELIKASVDRQLSSAIKTAELSTDQQKEIEAQKLKIEEQKNQLQQELLEVQKMNRQLQSDIRNLESQLIEQNCSKTKHISEYNELKYEMKLMTEQFTAQTKQLHEVKQTIESLNKEKQTLLQQIDEEKQKYTQLEGEFHKESNLHKQSKQALTNQVTELNAKLYSIEKSLIEAENRYIQAEQKAELACQEAKRLAVEMATAKTLSQLKNSSVYINEPINDDTAVNPCIPQNRNVYLSGEQTEEDKSFMPRNGSFNPSFRLFPENKKLSASLINGHKVVNSKRHSVSFAPSPIIENLENIRRPSDISTDPAGDLESLIRQVTDTLDQQEKS</sequence>
<name>A0AA85K347_TRIRE</name>
<reference evidence="3" key="2">
    <citation type="submission" date="2023-11" db="UniProtKB">
        <authorList>
            <consortium name="WormBaseParasite"/>
        </authorList>
    </citation>
    <scope>IDENTIFICATION</scope>
</reference>
<feature type="coiled-coil region" evidence="1">
    <location>
        <begin position="330"/>
        <end position="371"/>
    </location>
</feature>
<evidence type="ECO:0000256" key="1">
    <source>
        <dbReference type="SAM" id="Coils"/>
    </source>
</evidence>
<dbReference type="Proteomes" id="UP000050795">
    <property type="component" value="Unassembled WGS sequence"/>
</dbReference>
<evidence type="ECO:0000313" key="3">
    <source>
        <dbReference type="WBParaSite" id="TREG1_67660.1"/>
    </source>
</evidence>
<protein>
    <submittedName>
        <fullName evidence="3">Uncharacterized protein</fullName>
    </submittedName>
</protein>
<dbReference type="WBParaSite" id="TREG1_67660.1">
    <property type="protein sequence ID" value="TREG1_67660.1"/>
    <property type="gene ID" value="TREG1_67660"/>
</dbReference>
<evidence type="ECO:0000313" key="2">
    <source>
        <dbReference type="Proteomes" id="UP000050795"/>
    </source>
</evidence>
<accession>A0AA85K347</accession>
<feature type="coiled-coil region" evidence="1">
    <location>
        <begin position="140"/>
        <end position="279"/>
    </location>
</feature>
<organism evidence="2 3">
    <name type="scientific">Trichobilharzia regenti</name>
    <name type="common">Nasal bird schistosome</name>
    <dbReference type="NCBI Taxonomy" id="157069"/>
    <lineage>
        <taxon>Eukaryota</taxon>
        <taxon>Metazoa</taxon>
        <taxon>Spiralia</taxon>
        <taxon>Lophotrochozoa</taxon>
        <taxon>Platyhelminthes</taxon>
        <taxon>Trematoda</taxon>
        <taxon>Digenea</taxon>
        <taxon>Strigeidida</taxon>
        <taxon>Schistosomatoidea</taxon>
        <taxon>Schistosomatidae</taxon>
        <taxon>Trichobilharzia</taxon>
    </lineage>
</organism>
<feature type="coiled-coil region" evidence="1">
    <location>
        <begin position="79"/>
        <end position="106"/>
    </location>
</feature>
<feature type="coiled-coil region" evidence="1">
    <location>
        <begin position="560"/>
        <end position="907"/>
    </location>
</feature>
<keyword evidence="1" id="KW-0175">Coiled coil</keyword>
<dbReference type="AlphaFoldDB" id="A0AA85K347"/>
<keyword evidence="2" id="KW-1185">Reference proteome</keyword>
<proteinExistence type="predicted"/>
<reference evidence="2" key="1">
    <citation type="submission" date="2022-06" db="EMBL/GenBank/DDBJ databases">
        <authorList>
            <person name="Berger JAMES D."/>
            <person name="Berger JAMES D."/>
        </authorList>
    </citation>
    <scope>NUCLEOTIDE SEQUENCE [LARGE SCALE GENOMIC DNA]</scope>
</reference>
<feature type="coiled-coil region" evidence="1">
    <location>
        <begin position="412"/>
        <end position="531"/>
    </location>
</feature>